<organism evidence="1 2">
    <name type="scientific">Paenibacillus tyrfis</name>
    <dbReference type="NCBI Taxonomy" id="1501230"/>
    <lineage>
        <taxon>Bacteria</taxon>
        <taxon>Bacillati</taxon>
        <taxon>Bacillota</taxon>
        <taxon>Bacilli</taxon>
        <taxon>Bacillales</taxon>
        <taxon>Paenibacillaceae</taxon>
        <taxon>Paenibacillus</taxon>
    </lineage>
</organism>
<protein>
    <recommendedName>
        <fullName evidence="3">IraD/Gp25-like domain-containing protein</fullName>
    </recommendedName>
</protein>
<evidence type="ECO:0000313" key="2">
    <source>
        <dbReference type="Proteomes" id="UP000028123"/>
    </source>
</evidence>
<name>A0A081NYB0_9BACL</name>
<accession>A0A081NYB0</accession>
<dbReference type="SUPFAM" id="SSF160719">
    <property type="entry name" value="gpW/gp25-like"/>
    <property type="match status" value="1"/>
</dbReference>
<dbReference type="Gene3D" id="3.10.450.40">
    <property type="match status" value="1"/>
</dbReference>
<evidence type="ECO:0000313" key="1">
    <source>
        <dbReference type="EMBL" id="KEQ23433.1"/>
    </source>
</evidence>
<keyword evidence="2" id="KW-1185">Reference proteome</keyword>
<reference evidence="1 2" key="1">
    <citation type="submission" date="2014-06" db="EMBL/GenBank/DDBJ databases">
        <title>Draft genome sequence of Paenibacillus sp. MSt1.</title>
        <authorList>
            <person name="Aw Y.K."/>
            <person name="Ong K.S."/>
            <person name="Gan H.M."/>
            <person name="Lee S.M."/>
        </authorList>
    </citation>
    <scope>NUCLEOTIDE SEQUENCE [LARGE SCALE GENOMIC DNA]</scope>
    <source>
        <strain evidence="1 2">MSt1</strain>
    </source>
</reference>
<gene>
    <name evidence="1" type="ORF">ET33_16540</name>
</gene>
<dbReference type="OrthoDB" id="1855225at2"/>
<dbReference type="Pfam" id="PF10934">
    <property type="entry name" value="Sheath_initiator"/>
    <property type="match status" value="1"/>
</dbReference>
<dbReference type="EMBL" id="JNVM01000022">
    <property type="protein sequence ID" value="KEQ23433.1"/>
    <property type="molecule type" value="Genomic_DNA"/>
</dbReference>
<dbReference type="eggNOG" id="COG3897">
    <property type="taxonomic scope" value="Bacteria"/>
</dbReference>
<evidence type="ECO:0008006" key="3">
    <source>
        <dbReference type="Google" id="ProtNLM"/>
    </source>
</evidence>
<sequence>MTTVDEWTDIYLDDEGNFREALDGDVQLVSGDDAILQDIQHELETVKGSYPFDREYGLLLVQYLQRENTKMAREELIQDIKERLRQHSSIDPGSVVVQVERWTMREIVISASFRLLTAKLEDPRSALKLLITVDGVRLIRS</sequence>
<comment type="caution">
    <text evidence="1">The sequence shown here is derived from an EMBL/GenBank/DDBJ whole genome shotgun (WGS) entry which is preliminary data.</text>
</comment>
<dbReference type="Proteomes" id="UP000028123">
    <property type="component" value="Unassembled WGS sequence"/>
</dbReference>
<dbReference type="AlphaFoldDB" id="A0A081NYB0"/>
<dbReference type="RefSeq" id="WP_036688634.1">
    <property type="nucleotide sequence ID" value="NZ_FYEP01000001.1"/>
</dbReference>
<dbReference type="InterPro" id="IPR020288">
    <property type="entry name" value="Sheath_initiator"/>
</dbReference>
<proteinExistence type="predicted"/>